<accession>A0A1V4A8A4</accession>
<protein>
    <recommendedName>
        <fullName evidence="5">Secreted protein</fullName>
    </recommendedName>
</protein>
<evidence type="ECO:0000313" key="3">
    <source>
        <dbReference type="EMBL" id="OON79164.1"/>
    </source>
</evidence>
<dbReference type="EMBL" id="MVFC01000010">
    <property type="protein sequence ID" value="OON79164.1"/>
    <property type="molecule type" value="Genomic_DNA"/>
</dbReference>
<comment type="caution">
    <text evidence="3">The sequence shown here is derived from an EMBL/GenBank/DDBJ whole genome shotgun (WGS) entry which is preliminary data.</text>
</comment>
<feature type="chain" id="PRO_5038989172" description="Secreted protein" evidence="2">
    <location>
        <begin position="19"/>
        <end position="96"/>
    </location>
</feature>
<feature type="signal peptide" evidence="2">
    <location>
        <begin position="1"/>
        <end position="18"/>
    </location>
</feature>
<feature type="compositionally biased region" description="Pro residues" evidence="1">
    <location>
        <begin position="72"/>
        <end position="82"/>
    </location>
</feature>
<evidence type="ECO:0000313" key="4">
    <source>
        <dbReference type="Proteomes" id="UP000190539"/>
    </source>
</evidence>
<reference evidence="3 4" key="1">
    <citation type="submission" date="2017-02" db="EMBL/GenBank/DDBJ databases">
        <title>Draft Genome Sequence of Streptomyces tsukubaensis F601, a Producer of the immunosuppressant tacrolimus FK506.</title>
        <authorList>
            <person name="Zong G."/>
            <person name="Zhong C."/>
            <person name="Fu J."/>
            <person name="Qin R."/>
            <person name="Cao G."/>
        </authorList>
    </citation>
    <scope>NUCLEOTIDE SEQUENCE [LARGE SCALE GENOMIC DNA]</scope>
    <source>
        <strain evidence="3 4">F601</strain>
    </source>
</reference>
<dbReference type="Proteomes" id="UP000190539">
    <property type="component" value="Unassembled WGS sequence"/>
</dbReference>
<evidence type="ECO:0000256" key="2">
    <source>
        <dbReference type="SAM" id="SignalP"/>
    </source>
</evidence>
<organism evidence="3 4">
    <name type="scientific">Streptomyces tsukubensis</name>
    <dbReference type="NCBI Taxonomy" id="83656"/>
    <lineage>
        <taxon>Bacteria</taxon>
        <taxon>Bacillati</taxon>
        <taxon>Actinomycetota</taxon>
        <taxon>Actinomycetes</taxon>
        <taxon>Kitasatosporales</taxon>
        <taxon>Streptomycetaceae</taxon>
        <taxon>Streptomyces</taxon>
    </lineage>
</organism>
<proteinExistence type="predicted"/>
<keyword evidence="2" id="KW-0732">Signal</keyword>
<sequence length="96" mass="9690">MALLGAVLLFTASPPAGAVEAAPSCALADVSGEASQQDATDPEPRTPAARSAAHRPAPRPLPLHPEGLPSGPVLPRPAPEPCSPGARTQRCAVLRC</sequence>
<feature type="region of interest" description="Disordered" evidence="1">
    <location>
        <begin position="28"/>
        <end position="88"/>
    </location>
</feature>
<evidence type="ECO:0008006" key="5">
    <source>
        <dbReference type="Google" id="ProtNLM"/>
    </source>
</evidence>
<dbReference type="AlphaFoldDB" id="A0A1V4A8A4"/>
<keyword evidence="4" id="KW-1185">Reference proteome</keyword>
<name>A0A1V4A8A4_9ACTN</name>
<evidence type="ECO:0000256" key="1">
    <source>
        <dbReference type="SAM" id="MobiDB-lite"/>
    </source>
</evidence>
<gene>
    <name evidence="3" type="ORF">B1H18_14390</name>
</gene>